<evidence type="ECO:0000313" key="4">
    <source>
        <dbReference type="EMBL" id="ANZ45451.1"/>
    </source>
</evidence>
<dbReference type="NCBIfam" id="TIGR02675">
    <property type="entry name" value="tape_meas_nterm"/>
    <property type="match status" value="1"/>
</dbReference>
<dbReference type="KEGG" id="cpor:BED41_10460"/>
<feature type="transmembrane region" description="Helical" evidence="2">
    <location>
        <begin position="299"/>
        <end position="321"/>
    </location>
</feature>
<keyword evidence="2" id="KW-1133">Transmembrane helix</keyword>
<dbReference type="AlphaFoldDB" id="A0A1B2I647"/>
<dbReference type="Pfam" id="PF20155">
    <property type="entry name" value="TMP_3"/>
    <property type="match status" value="1"/>
</dbReference>
<feature type="transmembrane region" description="Helical" evidence="2">
    <location>
        <begin position="327"/>
        <end position="344"/>
    </location>
</feature>
<organism evidence="4 5">
    <name type="scientific">Cloacibacillus porcorum</name>
    <dbReference type="NCBI Taxonomy" id="1197717"/>
    <lineage>
        <taxon>Bacteria</taxon>
        <taxon>Thermotogati</taxon>
        <taxon>Synergistota</taxon>
        <taxon>Synergistia</taxon>
        <taxon>Synergistales</taxon>
        <taxon>Synergistaceae</taxon>
        <taxon>Cloacibacillus</taxon>
    </lineage>
</organism>
<evidence type="ECO:0000313" key="5">
    <source>
        <dbReference type="Proteomes" id="UP000093044"/>
    </source>
</evidence>
<feature type="domain" description="Tape measure protein N-terminal" evidence="3">
    <location>
        <begin position="68"/>
        <end position="249"/>
    </location>
</feature>
<keyword evidence="5" id="KW-1185">Reference proteome</keyword>
<sequence>MQIKVTADVTEAARQLGSLTSRVTAFSKSIKKNLEVALGKDAMKLSSNLVSKLKWVALGIGTLGAASVKMAADFEMVKRSMTVLTGSAKEAQAHLNDLERFAATTPFEFAGLVDASKRLQAYGFEARSVIPILQTVGDAAMAVGLSQEGVDRLTLAFGQIAAKGKLSAEEMRQISETGVPAWKMLAESMGTTVADVMDKTKKGAISAQAALEGIFSGMQKRFGGMMDAVAKEIPQQLSNMKDAISSIMRGVGEEITRAFDLKERLFSVTSWLTAFAQIIKTSGVREAFEQLVPDSVRQALVVIAAAVAGLVVPAFAAWAAATIAATWPLLAIGAACGVAAAVIYENWDSMGGFFTDLWDAIVEAFSAAWKSVKWVCEKIVDAVTFVIKKLGKLTEAIAQTAQLRSSVLGDDAGIEKPAPAKKTLSAQEKADQQAAMEDYKNGKGRPKSITEAIVRAKNQLAKTALDLSGNTDWKSLFAGSLGNDSGFTGGNNKKGAKGKTAAEMLVQSISDQIKYLNADGESFLPILDKWLAKSKPLSEDWKKIRDLQLQITEDAERRNPFSAVNVMERNKQQIERMKSYMEQSKRLREEEYNNYDWQNSQGLMSDTDYLNKLKERFADLSEQFKAAGGHMENFLQWTPELQKAFSDVQSAGSSSFSKSLDLLKSQFENGKISGTQYKAAIEQLKIQFADMPRVTKMADDALKAYENTMNKFPTAAQQAAAVWDDARSSLYAFPEGIGNAFESAIRGTESLGDAMMDLLQDIGAVVAKALVMRTLFGGGEGDGFFGSGGGLFGLFGLKFHGGGTVGSGGTPTLVNPSVFANAPRMHGGGIAGLRPDEVPAILQRGEVVQPKNAHLGTADGGGGGDNYNITIQAIDAQSFIQMLQKNRNYLESMIVNGIQRGGALRAAVKGAT</sequence>
<dbReference type="STRING" id="1197717.BED41_10460"/>
<evidence type="ECO:0000256" key="1">
    <source>
        <dbReference type="SAM" id="MobiDB-lite"/>
    </source>
</evidence>
<evidence type="ECO:0000256" key="2">
    <source>
        <dbReference type="SAM" id="Phobius"/>
    </source>
</evidence>
<dbReference type="EMBL" id="CP016757">
    <property type="protein sequence ID" value="ANZ45451.1"/>
    <property type="molecule type" value="Genomic_DNA"/>
</dbReference>
<dbReference type="Proteomes" id="UP000093044">
    <property type="component" value="Chromosome"/>
</dbReference>
<dbReference type="InterPro" id="IPR013491">
    <property type="entry name" value="Tape_meas_N"/>
</dbReference>
<reference evidence="4" key="1">
    <citation type="submission" date="2016-08" db="EMBL/GenBank/DDBJ databases">
        <title>Complete genome of Cloacibacillus porcorum.</title>
        <authorList>
            <person name="Looft T."/>
            <person name="Bayles D.O."/>
            <person name="Alt D.P."/>
        </authorList>
    </citation>
    <scope>NUCLEOTIDE SEQUENCE [LARGE SCALE GENOMIC DNA]</scope>
    <source>
        <strain evidence="4">CL-84</strain>
    </source>
</reference>
<accession>A0A1B2I647</accession>
<dbReference type="PANTHER" id="PTHR38812:SF2">
    <property type="entry name" value="MU-LIKE PROPHAGE FLUMU PROTEIN GP42"/>
    <property type="match status" value="1"/>
</dbReference>
<proteinExistence type="predicted"/>
<gene>
    <name evidence="4" type="ORF">BED41_10460</name>
</gene>
<keyword evidence="2" id="KW-0812">Transmembrane</keyword>
<keyword evidence="2" id="KW-0472">Membrane</keyword>
<feature type="region of interest" description="Disordered" evidence="1">
    <location>
        <begin position="419"/>
        <end position="444"/>
    </location>
</feature>
<dbReference type="PANTHER" id="PTHR38812">
    <property type="entry name" value="MU-LIKE PROPHAGE FLUMU PROTEIN GP42"/>
    <property type="match status" value="1"/>
</dbReference>
<dbReference type="InterPro" id="IPR053058">
    <property type="entry name" value="Mulikevirus_tape_measure"/>
</dbReference>
<name>A0A1B2I647_9BACT</name>
<protein>
    <recommendedName>
        <fullName evidence="3">Tape measure protein N-terminal domain-containing protein</fullName>
    </recommendedName>
</protein>
<evidence type="ECO:0000259" key="3">
    <source>
        <dbReference type="Pfam" id="PF20155"/>
    </source>
</evidence>